<evidence type="ECO:0000256" key="2">
    <source>
        <dbReference type="ARBA" id="ARBA00022761"/>
    </source>
</evidence>
<evidence type="ECO:0000259" key="5">
    <source>
        <dbReference type="SMART" id="SM00499"/>
    </source>
</evidence>
<accession>A0AAV1CTZ8</accession>
<dbReference type="SUPFAM" id="SSF47699">
    <property type="entry name" value="Bifunctional inhibitor/lipid-transfer protein/seed storage 2S albumin"/>
    <property type="match status" value="1"/>
</dbReference>
<keyword evidence="7" id="KW-1185">Reference proteome</keyword>
<dbReference type="EMBL" id="OX459120">
    <property type="protein sequence ID" value="CAI9098663.1"/>
    <property type="molecule type" value="Genomic_DNA"/>
</dbReference>
<keyword evidence="2" id="KW-0758">Storage protein</keyword>
<feature type="domain" description="Bifunctional inhibitor/plant lipid transfer protein/seed storage helical" evidence="5">
    <location>
        <begin position="45"/>
        <end position="154"/>
    </location>
</feature>
<evidence type="ECO:0000313" key="7">
    <source>
        <dbReference type="Proteomes" id="UP001161247"/>
    </source>
</evidence>
<keyword evidence="4" id="KW-0732">Signal</keyword>
<evidence type="ECO:0000313" key="6">
    <source>
        <dbReference type="EMBL" id="CAI9098663.1"/>
    </source>
</evidence>
<feature type="chain" id="PRO_5043527549" evidence="4">
    <location>
        <begin position="21"/>
        <end position="156"/>
    </location>
</feature>
<reference evidence="6" key="1">
    <citation type="submission" date="2023-03" db="EMBL/GenBank/DDBJ databases">
        <authorList>
            <person name="Julca I."/>
        </authorList>
    </citation>
    <scope>NUCLEOTIDE SEQUENCE</scope>
</reference>
<gene>
    <name evidence="6" type="ORF">OLC1_LOCUS8821</name>
</gene>
<dbReference type="GO" id="GO:0045735">
    <property type="term" value="F:nutrient reservoir activity"/>
    <property type="evidence" value="ECO:0007669"/>
    <property type="project" value="UniProtKB-KW"/>
</dbReference>
<dbReference type="Gene3D" id="1.10.110.10">
    <property type="entry name" value="Plant lipid-transfer and hydrophobic proteins"/>
    <property type="match status" value="1"/>
</dbReference>
<organism evidence="6 7">
    <name type="scientific">Oldenlandia corymbosa var. corymbosa</name>
    <dbReference type="NCBI Taxonomy" id="529605"/>
    <lineage>
        <taxon>Eukaryota</taxon>
        <taxon>Viridiplantae</taxon>
        <taxon>Streptophyta</taxon>
        <taxon>Embryophyta</taxon>
        <taxon>Tracheophyta</taxon>
        <taxon>Spermatophyta</taxon>
        <taxon>Magnoliopsida</taxon>
        <taxon>eudicotyledons</taxon>
        <taxon>Gunneridae</taxon>
        <taxon>Pentapetalae</taxon>
        <taxon>asterids</taxon>
        <taxon>lamiids</taxon>
        <taxon>Gentianales</taxon>
        <taxon>Rubiaceae</taxon>
        <taxon>Rubioideae</taxon>
        <taxon>Spermacoceae</taxon>
        <taxon>Hedyotis-Oldenlandia complex</taxon>
        <taxon>Oldenlandia</taxon>
    </lineage>
</organism>
<dbReference type="InterPro" id="IPR000617">
    <property type="entry name" value="Napin/2SS/CON"/>
</dbReference>
<protein>
    <submittedName>
        <fullName evidence="6">OLC1v1035348C1</fullName>
    </submittedName>
</protein>
<evidence type="ECO:0000256" key="4">
    <source>
        <dbReference type="SAM" id="SignalP"/>
    </source>
</evidence>
<evidence type="ECO:0000256" key="3">
    <source>
        <dbReference type="ARBA" id="ARBA00023129"/>
    </source>
</evidence>
<dbReference type="PANTHER" id="PTHR35496">
    <property type="entry name" value="2S SEED STORAGE PROTEIN 1-RELATED"/>
    <property type="match status" value="1"/>
</dbReference>
<dbReference type="InterPro" id="IPR036312">
    <property type="entry name" value="Bifun_inhib/LTP/seed_sf"/>
</dbReference>
<evidence type="ECO:0000256" key="1">
    <source>
        <dbReference type="ARBA" id="ARBA00008262"/>
    </source>
</evidence>
<comment type="similarity">
    <text evidence="1">Belongs to the 2S seed storage albumins family.</text>
</comment>
<feature type="signal peptide" evidence="4">
    <location>
        <begin position="1"/>
        <end position="20"/>
    </location>
</feature>
<proteinExistence type="inferred from homology"/>
<keyword evidence="3" id="KW-0708">Seed storage protein</keyword>
<dbReference type="PANTHER" id="PTHR35496:SF4">
    <property type="entry name" value="2S SULFUR-RICH SEED STORAGE PROTEIN 2-LIKE"/>
    <property type="match status" value="1"/>
</dbReference>
<sequence>MAKLGVFAAMLVALLAFAQANRFTITTTVDEEDLNQGGQMPMQMCRQQIQQQMQQIRHCQRYLSSGMMMLEEVVGQSGQQMQQPHLRQCCMTLQNFNEQCRCEAVRAAFGMAREQQQGGGSWQGQAGQQQQMMEQMRMKARFLPQQCNMGPMMCRI</sequence>
<dbReference type="SMART" id="SM00499">
    <property type="entry name" value="AAI"/>
    <property type="match status" value="1"/>
</dbReference>
<name>A0AAV1CTZ8_OLDCO</name>
<dbReference type="AlphaFoldDB" id="A0AAV1CTZ8"/>
<dbReference type="Proteomes" id="UP001161247">
    <property type="component" value="Chromosome 3"/>
</dbReference>
<dbReference type="InterPro" id="IPR016140">
    <property type="entry name" value="Bifunc_inhib/LTP/seed_store"/>
</dbReference>